<dbReference type="InterPro" id="IPR007833">
    <property type="entry name" value="Capsule_polysaccharide_synth"/>
</dbReference>
<accession>A0A1H9K7S7</accession>
<reference evidence="2" key="1">
    <citation type="submission" date="2016-10" db="EMBL/GenBank/DDBJ databases">
        <authorList>
            <person name="Varghese N."/>
            <person name="Submissions S."/>
        </authorList>
    </citation>
    <scope>NUCLEOTIDE SEQUENCE [LARGE SCALE GENOMIC DNA]</scope>
    <source>
        <strain evidence="2">DSM 18887</strain>
    </source>
</reference>
<dbReference type="EMBL" id="FOGB01000012">
    <property type="protein sequence ID" value="SEQ95184.1"/>
    <property type="molecule type" value="Genomic_DNA"/>
</dbReference>
<dbReference type="OrthoDB" id="543755at2"/>
<dbReference type="STRING" id="355243.SAMN03080615_03363"/>
<name>A0A1H9K7S7_9GAMM</name>
<evidence type="ECO:0000313" key="2">
    <source>
        <dbReference type="Proteomes" id="UP000198749"/>
    </source>
</evidence>
<dbReference type="GO" id="GO:0015774">
    <property type="term" value="P:polysaccharide transport"/>
    <property type="evidence" value="ECO:0007669"/>
    <property type="project" value="InterPro"/>
</dbReference>
<dbReference type="RefSeq" id="WP_091360531.1">
    <property type="nucleotide sequence ID" value="NZ_AP025284.1"/>
</dbReference>
<organism evidence="1 2">
    <name type="scientific">Amphritea atlantica</name>
    <dbReference type="NCBI Taxonomy" id="355243"/>
    <lineage>
        <taxon>Bacteria</taxon>
        <taxon>Pseudomonadati</taxon>
        <taxon>Pseudomonadota</taxon>
        <taxon>Gammaproteobacteria</taxon>
        <taxon>Oceanospirillales</taxon>
        <taxon>Oceanospirillaceae</taxon>
        <taxon>Amphritea</taxon>
    </lineage>
</organism>
<dbReference type="AlphaFoldDB" id="A0A1H9K7S7"/>
<sequence length="669" mass="74667">MSCVGVFSGQILKIPYLSEILDADVVRVGAFNKPACDYIAGWGLKPTSAQARRHARREKLPYISLEDGFIRSLELGVDRVPAHSVIVDYSGIYYDSSRPSDLETLILSTEFDESLLQRAARCIDLLSYHRLSKYNHAPDILPERTGQHTRVLVVDQTVGDASVVYGGADPDTFIRMLDTAIAEHPEAEICVKVHPDVIAGKKKGYLLSAALTRNCVVLSEDISPWALLDTVEHVYVVTSQMGFEALLAGKQVSCFGLPFYSGWGLTNDFLHCERRGVSRSLEQVFAAAYLLYPRYINPYTGQRCELEDTIYLLSDQKRQRDRYRGQWLAVGFSQWKKGFVGRFLGTFARTAFIRRARSVKQHLTPSTRVLAWASSLSTELSGICTSAGIELWRMEDGFVRSTGLGVDRVKPLSLVLDSVGIYYDSSAPSDLENMLNSMDVSRSLTERAQRVRQAVVKLKLSKYNVGDTLTLSLPEARKIILVPGQVETDASILRGSSSVKTNLELLQRVRNRNPDAYIIYKPHPDVISGGRYGELKASAAASLYDLELKNASIADLLDSVDEVHTITSLAGFEALLRDVKVFTYGLPFYAGWGLTEDAEASERRQRHLTLDELVAITLIVYPVYIDPVSGDQVNIETVIQILNQSRNSCSDADIKTRLYRVFRNTFLKC</sequence>
<evidence type="ECO:0000313" key="1">
    <source>
        <dbReference type="EMBL" id="SEQ95184.1"/>
    </source>
</evidence>
<dbReference type="GO" id="GO:0000271">
    <property type="term" value="P:polysaccharide biosynthetic process"/>
    <property type="evidence" value="ECO:0007669"/>
    <property type="project" value="InterPro"/>
</dbReference>
<gene>
    <name evidence="1" type="ORF">SAMN03080615_03363</name>
</gene>
<dbReference type="Pfam" id="PF05159">
    <property type="entry name" value="Capsule_synth"/>
    <property type="match status" value="2"/>
</dbReference>
<keyword evidence="2" id="KW-1185">Reference proteome</keyword>
<dbReference type="CDD" id="cd16439">
    <property type="entry name" value="beta_Kdo_transferase_KpsC_2"/>
    <property type="match status" value="1"/>
</dbReference>
<protein>
    <submittedName>
        <fullName evidence="1">Capsular polysaccharide export protein</fullName>
    </submittedName>
</protein>
<proteinExistence type="predicted"/>
<dbReference type="CDD" id="cd16440">
    <property type="entry name" value="beta_Kdo_transferase_KpsC_1"/>
    <property type="match status" value="1"/>
</dbReference>
<dbReference type="Proteomes" id="UP000198749">
    <property type="component" value="Unassembled WGS sequence"/>
</dbReference>